<dbReference type="InterPro" id="IPR006162">
    <property type="entry name" value="Ppantetheine_attach_site"/>
</dbReference>
<dbReference type="GO" id="GO:0008610">
    <property type="term" value="P:lipid biosynthetic process"/>
    <property type="evidence" value="ECO:0007669"/>
    <property type="project" value="UniProtKB-ARBA"/>
</dbReference>
<keyword evidence="7" id="KW-1185">Reference proteome</keyword>
<evidence type="ECO:0000259" key="5">
    <source>
        <dbReference type="PROSITE" id="PS50075"/>
    </source>
</evidence>
<dbReference type="Pfam" id="PF00668">
    <property type="entry name" value="Condensation"/>
    <property type="match status" value="3"/>
</dbReference>
<dbReference type="Gene3D" id="3.30.559.30">
    <property type="entry name" value="Nonribosomal peptide synthetase, condensation domain"/>
    <property type="match status" value="3"/>
</dbReference>
<evidence type="ECO:0000256" key="1">
    <source>
        <dbReference type="ARBA" id="ARBA00001957"/>
    </source>
</evidence>
<evidence type="ECO:0000313" key="7">
    <source>
        <dbReference type="Proteomes" id="UP000035065"/>
    </source>
</evidence>
<organism evidence="6 7">
    <name type="scientific">Gordonia neofelifaecis NRRL B-59395</name>
    <dbReference type="NCBI Taxonomy" id="644548"/>
    <lineage>
        <taxon>Bacteria</taxon>
        <taxon>Bacillati</taxon>
        <taxon>Actinomycetota</taxon>
        <taxon>Actinomycetes</taxon>
        <taxon>Mycobacteriales</taxon>
        <taxon>Gordoniaceae</taxon>
        <taxon>Gordonia</taxon>
    </lineage>
</organism>
<dbReference type="PROSITE" id="PS50075">
    <property type="entry name" value="CARRIER"/>
    <property type="match status" value="2"/>
</dbReference>
<dbReference type="Gene3D" id="2.30.38.10">
    <property type="entry name" value="Luciferase, Domain 3"/>
    <property type="match status" value="2"/>
</dbReference>
<comment type="cofactor">
    <cofactor evidence="1">
        <name>pantetheine 4'-phosphate</name>
        <dbReference type="ChEBI" id="CHEBI:47942"/>
    </cofactor>
</comment>
<evidence type="ECO:0000256" key="4">
    <source>
        <dbReference type="SAM" id="Coils"/>
    </source>
</evidence>
<dbReference type="Gene3D" id="3.40.50.980">
    <property type="match status" value="4"/>
</dbReference>
<dbReference type="GO" id="GO:0009366">
    <property type="term" value="C:enterobactin synthetase complex"/>
    <property type="evidence" value="ECO:0007669"/>
    <property type="project" value="TreeGrafter"/>
</dbReference>
<dbReference type="InterPro" id="IPR010071">
    <property type="entry name" value="AA_adenyl_dom"/>
</dbReference>
<comment type="caution">
    <text evidence="6">The sequence shown here is derived from an EMBL/GenBank/DDBJ whole genome shotgun (WGS) entry which is preliminary data.</text>
</comment>
<dbReference type="GO" id="GO:0047527">
    <property type="term" value="F:2,3-dihydroxybenzoate-serine ligase activity"/>
    <property type="evidence" value="ECO:0007669"/>
    <property type="project" value="TreeGrafter"/>
</dbReference>
<dbReference type="GO" id="GO:0043041">
    <property type="term" value="P:amino acid activation for nonribosomal peptide biosynthetic process"/>
    <property type="evidence" value="ECO:0007669"/>
    <property type="project" value="TreeGrafter"/>
</dbReference>
<keyword evidence="2" id="KW-0596">Phosphopantetheine</keyword>
<name>F1YPI0_9ACTN</name>
<dbReference type="SUPFAM" id="SSF52777">
    <property type="entry name" value="CoA-dependent acyltransferases"/>
    <property type="match status" value="6"/>
</dbReference>
<dbReference type="eggNOG" id="COG1020">
    <property type="taxonomic scope" value="Bacteria"/>
</dbReference>
<dbReference type="FunFam" id="3.40.50.12780:FF:000012">
    <property type="entry name" value="Non-ribosomal peptide synthetase"/>
    <property type="match status" value="1"/>
</dbReference>
<dbReference type="CDD" id="cd17646">
    <property type="entry name" value="A_NRPS_AB3403-like"/>
    <property type="match status" value="1"/>
</dbReference>
<dbReference type="GO" id="GO:0031177">
    <property type="term" value="F:phosphopantetheine binding"/>
    <property type="evidence" value="ECO:0007669"/>
    <property type="project" value="InterPro"/>
</dbReference>
<sequence>MWFAETLSVDYSVNIAQFIDIRHDAGALDVDLFVECCEHVGKQVESPYVRLTVADGIPLQYVDVEYDQHVDVLDFRGEADPEEVALAWMRDEYRRPVDVMTDQLIVVAILRIADDRTFWYSRAHHLILDGYAALTVAKRALDRYNALRRGEEYTDPPAATLAELVDFENDYQTGSRRLRDQEYWRERVADLPERVTLAHSTVLPALSSDNIRSESELSGSLQSRLEELAGELNASAAVVLTAAFGAFLSRMSDTDGVVLNLPVTGRTTAKTRNAGGMLSNALPIHLRDAESSAVRDVIGSALLELTGALRHQRYRSEEILRDSGLSGGQMGFGPTINMVFFDAPLTMEGADLDYQILTSGALEDLLLNLYQAGPGEPISIDLHGNPGLYSQTEIDDHLRRFVVFLERFLADPDRSVNDLDLLVPGELEELEATAGKPDPRQQPLAGILEDAAAIDPDALAVISGPDSITYRDLDARSNQLARLLIEQGAGPETIVALAIPRSVALMVGMWAIAKSGAAYMPIDRDYPSDRIAYMLADSKTHLGLTIGGPPDAEAAAGIDWIRLDTDETARRIDQYAPAPVRDADRTGPLRPENLAYVIYTSGSTGRPKGVEVTHCGLHGFGQSLLGTRGAVDRCHVPGLTSPSFDASIAEYLLAFQSGGTLNYRPADAVAGRPLEEFIRASEIDTLILTPTVLSTLDPDRVPSVQSVMVGGEALSGRLRDVWAHSRSIHNAYGPTEATIALTHSHELESKVPVLLGIAVHGAKLYILDDELRQVPVGVLGELYAETPGLARGYHERPDKTAERFIANPFGPRGSRLYRTGDVVRWRAGYTGHLNLQYHGRSDDQIKLRGLRIELGEIGAAVRRVEGVTAAVVVGVDADGVPVPSGVSVVAGLAAYLVGDAEAIDLHDVRRALRSALPEYMVPARYAVLDELPSTPVGKLDRAALPVAEVIGGAGHYVAPESEIEHTLVALIEELLDVERIGTGDNIFELGADSLMAARLASRAREHAGLEVSLADVFGSATVGEMAKLARSVDASTPELQPYPRTGPIPVSYPQTRLWVINRIDPASGAYNIPGAVRLGTDTDEAALEAAVTDLLERHESLRTVFPANDDGTPHQHILSTGHAVSEGVFQVVDTTAADLDERLAQITAAGFDLVADLPARIRLIRVDADGPVPSYVLAVVLHHIVGDGLSMGPLILDLMTAYAARRDGGAPDHAPLPVQYADYTLWQRDRLGDIDDPGSILAEQIAFWTAELAGLPELLALPTDNPRPAVPSGTGAYVDRSLDADTVAALRRLAAEQHVTLFTVFQAVAAIMIGRLTGAGDLAIGTAVAGRDDARLHGMVGMFVNSVAVRHRLVDDMSAGDFLQRANHAVTRAISHSDVPFEQVVDAVGVSRSRDHSPVFQVELVMQHDEVKHLLAEASGIDIVDARVPAAKFDLGFSLVEHGATGESAGEIAISLNYATDLFASQTAERLLGYFCRIARRLATDSGALGLRISEIAEFTDAELNTVAALSRGPEVAVPSATLSDLLRRQIEAAPDAIALTFGRRDMTYREFGDRVARLAHTLIDAGVTTGTAVAVGIPRSFELFVAVHAVVAAGGQYVPIDLRQPGERIAYMCATAGVRVLLTAGGSTDALPSGLPDDAAVIVVDAATATIGTPTGVPAVTVRDHDAAYTLFTSGSTGRPKGVTVEHRAIVNRLAWMQADYPLGKGDSVLHKTPITFDVSVWELFWPLTAGARVVIAEPDRHGEPVYLHDLIVGESITMLHFVPSMLSAFVDVLGADRVAELDSLRVVFTSGEALTAPAANALLHALPAVELHNLYGPTEAAVDVTAERATIGERPVPIGSPVWNTETYVLDPKLRMLPLGVPGELYLGGVQLARGYASQAALTAERFVADPFGPSGARLYRTGDLVKWNSDGRLEYLGRTDFQVKLRGQRLELGEVEAALAAVPGVVHAAAGLAQFPTGDQLVGYLAPKSADVAAARAAVAASLPEYMRPTLWVTLPEMPLNAAGKVDRRALPDPTLPDVEYVAPTGQIEEMVAAVFAEVLGADSVGVAESFFELGGNSLSATKVIARLGAALDRNLPIAAIFDAPSVAELADYIRTTDDDFRRPALVSRELGDRGPLSTVQRGMWLINRADPDSPAYNIGFALQMQGDLSLPALRQAVHDVVARHESLRTVYPMVDGDPIQVVLGADEMVAGMDYREIDVLGEVETVIAEVAGQGFDVTAAPPVRMAVLKTGPQEFVTVTVIHHIAADGASTVPLARDLMAAYGARVDGGEPAWAPLPAQYLDFALWQEAWLASTERSASGEAQRQLDYWADRLAGAPAMLELPADHPRPRVPDYQGAVVEFEIPATLVHRLEVVARQHHATLFMITEAAFAVLLSRLSRQHDVVIGTPYGGRSDRSLDDVVGMFVNTLAMRTELRDEEKFAELLARVRADVMTDLDNADVAFDTVVSQVLDRIPTAYNPVYQAMFAFQNFYFPTVELSSLSISPVSEQVLPAKVDLQLTLYPNDPNEQAKAGAPMRGQMLFAAALFDHATVERYAERYVRILEQVAELPQIAVGDIAIDIAGDQPTQKAEAAEARSLSDLVAEASAVAPEAEAVSLSGTTVTFAALSATVSVMAAAIPDPDSALTATLMSVLPTLAAGGAEQLGQVLADLRERAESAANSAAQSSTEGMINS</sequence>
<dbReference type="PANTHER" id="PTHR45527:SF1">
    <property type="entry name" value="FATTY ACID SYNTHASE"/>
    <property type="match status" value="1"/>
</dbReference>
<dbReference type="GO" id="GO:0009239">
    <property type="term" value="P:enterobactin biosynthetic process"/>
    <property type="evidence" value="ECO:0007669"/>
    <property type="project" value="TreeGrafter"/>
</dbReference>
<accession>F1YPI0</accession>
<dbReference type="SUPFAM" id="SSF56801">
    <property type="entry name" value="Acetyl-CoA synthetase-like"/>
    <property type="match status" value="2"/>
</dbReference>
<dbReference type="SMART" id="SM00823">
    <property type="entry name" value="PKS_PP"/>
    <property type="match status" value="2"/>
</dbReference>
<feature type="coiled-coil region" evidence="4">
    <location>
        <begin position="2644"/>
        <end position="2671"/>
    </location>
</feature>
<dbReference type="OrthoDB" id="2472181at2"/>
<dbReference type="InterPro" id="IPR045851">
    <property type="entry name" value="AMP-bd_C_sf"/>
</dbReference>
<dbReference type="GO" id="GO:0005829">
    <property type="term" value="C:cytosol"/>
    <property type="evidence" value="ECO:0007669"/>
    <property type="project" value="TreeGrafter"/>
</dbReference>
<dbReference type="PROSITE" id="PS00012">
    <property type="entry name" value="PHOSPHOPANTETHEINE"/>
    <property type="match status" value="2"/>
</dbReference>
<keyword evidence="3" id="KW-0597">Phosphoprotein</keyword>
<dbReference type="InterPro" id="IPR023213">
    <property type="entry name" value="CAT-like_dom_sf"/>
</dbReference>
<dbReference type="Pfam" id="PF00501">
    <property type="entry name" value="AMP-binding"/>
    <property type="match status" value="2"/>
</dbReference>
<dbReference type="STRING" id="644548.SCNU_19175"/>
<dbReference type="Pfam" id="PF00550">
    <property type="entry name" value="PP-binding"/>
    <property type="match status" value="2"/>
</dbReference>
<reference evidence="6 7" key="1">
    <citation type="journal article" date="2011" name="J. Bacteriol.">
        <title>Draft Genome Sequence of Gordonia neofelifaecis NRRL B-59395, a Cholesterol-Degrading Actinomycete.</title>
        <authorList>
            <person name="Ge F."/>
            <person name="Li W."/>
            <person name="Chen G."/>
            <person name="Liu Y."/>
            <person name="Zhang G."/>
            <person name="Yong B."/>
            <person name="Wang Q."/>
            <person name="Wang N."/>
            <person name="Huang Z."/>
            <person name="Li W."/>
            <person name="Wang J."/>
            <person name="Wu C."/>
            <person name="Xie Q."/>
            <person name="Liu G."/>
        </authorList>
    </citation>
    <scope>NUCLEOTIDE SEQUENCE [LARGE SCALE GENOMIC DNA]</scope>
    <source>
        <strain evidence="6 7">NRRL B-59395</strain>
    </source>
</reference>
<dbReference type="InterPro" id="IPR001242">
    <property type="entry name" value="Condensation_dom"/>
</dbReference>
<dbReference type="UniPathway" id="UPA00011"/>
<dbReference type="Gene3D" id="3.30.300.30">
    <property type="match status" value="2"/>
</dbReference>
<proteinExistence type="predicted"/>
<evidence type="ECO:0000256" key="3">
    <source>
        <dbReference type="ARBA" id="ARBA00022553"/>
    </source>
</evidence>
<gene>
    <name evidence="6" type="ORF">SCNU_19175</name>
</gene>
<dbReference type="InterPro" id="IPR000873">
    <property type="entry name" value="AMP-dep_synth/lig_dom"/>
</dbReference>
<dbReference type="Proteomes" id="UP000035065">
    <property type="component" value="Unassembled WGS sequence"/>
</dbReference>
<dbReference type="Gene3D" id="1.10.1200.10">
    <property type="entry name" value="ACP-like"/>
    <property type="match status" value="2"/>
</dbReference>
<dbReference type="EMBL" id="AEUD01000025">
    <property type="protein sequence ID" value="EGD53375.1"/>
    <property type="molecule type" value="Genomic_DNA"/>
</dbReference>
<dbReference type="InterPro" id="IPR020806">
    <property type="entry name" value="PKS_PP-bd"/>
</dbReference>
<dbReference type="PANTHER" id="PTHR45527">
    <property type="entry name" value="NONRIBOSOMAL PEPTIDE SYNTHETASE"/>
    <property type="match status" value="1"/>
</dbReference>
<dbReference type="Gene3D" id="3.30.559.10">
    <property type="entry name" value="Chloramphenicol acetyltransferase-like domain"/>
    <property type="match status" value="3"/>
</dbReference>
<dbReference type="FunFam" id="2.30.38.10:FF:000001">
    <property type="entry name" value="Non-ribosomal peptide synthetase PvdI"/>
    <property type="match status" value="1"/>
</dbReference>
<dbReference type="SUPFAM" id="SSF47336">
    <property type="entry name" value="ACP-like"/>
    <property type="match status" value="2"/>
</dbReference>
<dbReference type="InterPro" id="IPR009081">
    <property type="entry name" value="PP-bd_ACP"/>
</dbReference>
<dbReference type="PROSITE" id="PS00455">
    <property type="entry name" value="AMP_BINDING"/>
    <property type="match status" value="1"/>
</dbReference>
<dbReference type="FunFam" id="3.40.50.980:FF:000002">
    <property type="entry name" value="Enterobactin synthetase component F"/>
    <property type="match status" value="1"/>
</dbReference>
<evidence type="ECO:0000256" key="2">
    <source>
        <dbReference type="ARBA" id="ARBA00022450"/>
    </source>
</evidence>
<dbReference type="CDD" id="cd19540">
    <property type="entry name" value="LCL_NRPS-like"/>
    <property type="match status" value="2"/>
</dbReference>
<feature type="domain" description="Carrier" evidence="5">
    <location>
        <begin position="2026"/>
        <end position="2101"/>
    </location>
</feature>
<evidence type="ECO:0000313" key="6">
    <source>
        <dbReference type="EMBL" id="EGD53375.1"/>
    </source>
</evidence>
<keyword evidence="4" id="KW-0175">Coiled coil</keyword>
<protein>
    <submittedName>
        <fullName evidence="6">Amino acid adenylation domain-containing protein</fullName>
    </submittedName>
</protein>
<dbReference type="FunFam" id="3.40.50.980:FF:000001">
    <property type="entry name" value="Non-ribosomal peptide synthetase"/>
    <property type="match status" value="1"/>
</dbReference>
<feature type="domain" description="Carrier" evidence="5">
    <location>
        <begin position="958"/>
        <end position="1033"/>
    </location>
</feature>
<dbReference type="NCBIfam" id="TIGR01733">
    <property type="entry name" value="AA-adenyl-dom"/>
    <property type="match status" value="2"/>
</dbReference>
<dbReference type="InterPro" id="IPR036736">
    <property type="entry name" value="ACP-like_sf"/>
</dbReference>
<dbReference type="InterPro" id="IPR020845">
    <property type="entry name" value="AMP-binding_CS"/>
</dbReference>